<reference evidence="3 4" key="1">
    <citation type="submission" date="2017-09" db="EMBL/GenBank/DDBJ databases">
        <title>Depth-based differentiation of microbial function through sediment-hosted aquifers and enrichment of novel symbionts in the deep terrestrial subsurface.</title>
        <authorList>
            <person name="Probst A.J."/>
            <person name="Ladd B."/>
            <person name="Jarett J.K."/>
            <person name="Geller-Mcgrath D.E."/>
            <person name="Sieber C.M."/>
            <person name="Emerson J.B."/>
            <person name="Anantharaman K."/>
            <person name="Thomas B.C."/>
            <person name="Malmstrom R."/>
            <person name="Stieglmeier M."/>
            <person name="Klingl A."/>
            <person name="Woyke T."/>
            <person name="Ryan C.M."/>
            <person name="Banfield J.F."/>
        </authorList>
    </citation>
    <scope>NUCLEOTIDE SEQUENCE [LARGE SCALE GENOMIC DNA]</scope>
    <source>
        <strain evidence="3">CG11_big_fil_rev_8_21_14_0_20_46_11</strain>
    </source>
</reference>
<dbReference type="AlphaFoldDB" id="A0A2H0KA24"/>
<dbReference type="PROSITE" id="PS50943">
    <property type="entry name" value="HTH_CROC1"/>
    <property type="match status" value="1"/>
</dbReference>
<dbReference type="PANTHER" id="PTHR46558">
    <property type="entry name" value="TRACRIPTIONAL REGULATORY PROTEIN-RELATED-RELATED"/>
    <property type="match status" value="1"/>
</dbReference>
<dbReference type="Gene3D" id="1.10.260.40">
    <property type="entry name" value="lambda repressor-like DNA-binding domains"/>
    <property type="match status" value="1"/>
</dbReference>
<dbReference type="InterPro" id="IPR010982">
    <property type="entry name" value="Lambda_DNA-bd_dom_sf"/>
</dbReference>
<dbReference type="CDD" id="cd00093">
    <property type="entry name" value="HTH_XRE"/>
    <property type="match status" value="1"/>
</dbReference>
<protein>
    <submittedName>
        <fullName evidence="3">Transcriptional regulator</fullName>
    </submittedName>
</protein>
<evidence type="ECO:0000259" key="2">
    <source>
        <dbReference type="PROSITE" id="PS50943"/>
    </source>
</evidence>
<proteinExistence type="predicted"/>
<gene>
    <name evidence="3" type="ORF">COV91_06090</name>
</gene>
<dbReference type="GO" id="GO:0003677">
    <property type="term" value="F:DNA binding"/>
    <property type="evidence" value="ECO:0007669"/>
    <property type="project" value="UniProtKB-KW"/>
</dbReference>
<name>A0A2H0KA24_9BACT</name>
<organism evidence="3 4">
    <name type="scientific">Candidatus Taylorbacteria bacterium CG11_big_fil_rev_8_21_14_0_20_46_11</name>
    <dbReference type="NCBI Taxonomy" id="1975025"/>
    <lineage>
        <taxon>Bacteria</taxon>
        <taxon>Candidatus Tayloriibacteriota</taxon>
    </lineage>
</organism>
<dbReference type="SUPFAM" id="SSF47413">
    <property type="entry name" value="lambda repressor-like DNA-binding domains"/>
    <property type="match status" value="1"/>
</dbReference>
<dbReference type="PANTHER" id="PTHR46558:SF4">
    <property type="entry name" value="DNA-BIDING PHAGE PROTEIN"/>
    <property type="match status" value="1"/>
</dbReference>
<feature type="domain" description="HTH cro/C1-type" evidence="2">
    <location>
        <begin position="13"/>
        <end position="63"/>
    </location>
</feature>
<evidence type="ECO:0000256" key="1">
    <source>
        <dbReference type="ARBA" id="ARBA00023125"/>
    </source>
</evidence>
<evidence type="ECO:0000313" key="3">
    <source>
        <dbReference type="EMBL" id="PIQ68067.1"/>
    </source>
</evidence>
<dbReference type="EMBL" id="PCVG01000083">
    <property type="protein sequence ID" value="PIQ68067.1"/>
    <property type="molecule type" value="Genomic_DNA"/>
</dbReference>
<evidence type="ECO:0000313" key="4">
    <source>
        <dbReference type="Proteomes" id="UP000229342"/>
    </source>
</evidence>
<dbReference type="SMART" id="SM00530">
    <property type="entry name" value="HTH_XRE"/>
    <property type="match status" value="1"/>
</dbReference>
<keyword evidence="1" id="KW-0238">DNA-binding</keyword>
<dbReference type="Proteomes" id="UP000229342">
    <property type="component" value="Unassembled WGS sequence"/>
</dbReference>
<comment type="caution">
    <text evidence="3">The sequence shown here is derived from an EMBL/GenBank/DDBJ whole genome shotgun (WGS) entry which is preliminary data.</text>
</comment>
<accession>A0A2H0KA24</accession>
<dbReference type="Pfam" id="PF01381">
    <property type="entry name" value="HTH_3"/>
    <property type="match status" value="1"/>
</dbReference>
<sequence>MAKTVSNSLHCFRMKRNMTQESLAEALHVTRQTVIAIEKGNYTPSVALALIIAKFFDVHVEDIFTL</sequence>
<dbReference type="InterPro" id="IPR001387">
    <property type="entry name" value="Cro/C1-type_HTH"/>
</dbReference>